<sequence>MSADEMPDRGEIFDLLSNHRRRYTIHFCKQQGETVTVSDLAEQVAAWELDKEINELDSKERKRVYTSLQQTHLPTLDDAGMVVYENGEVTLTEQAERMEVYMDIVPGDSIPWGEYYLGLSIIGALVLAGVWFEVLPTETMPGLGWAFAVLVLFAGSAGYHIYQGRQNRLGEMERPP</sequence>
<name>A0AAE3FQ64_9EURY</name>
<evidence type="ECO:0000256" key="1">
    <source>
        <dbReference type="SAM" id="Phobius"/>
    </source>
</evidence>
<accession>A0AAE3FQ64</accession>
<gene>
    <name evidence="3" type="ORF">AArcSt11_07805</name>
</gene>
<evidence type="ECO:0000313" key="3">
    <source>
        <dbReference type="EMBL" id="MCL9813557.1"/>
    </source>
</evidence>
<evidence type="ECO:0000259" key="2">
    <source>
        <dbReference type="Pfam" id="PF24035"/>
    </source>
</evidence>
<keyword evidence="1" id="KW-0812">Transmembrane</keyword>
<reference evidence="3 4" key="1">
    <citation type="journal article" date="2022" name="Syst. Appl. Microbiol.">
        <title>Natronocalculus amylovorans gen. nov., sp. nov., and Natranaeroarchaeum aerophilus sp. nov., dominant culturable amylolytic natronoarchaea from hypersaline soda lakes in southwestern Siberia.</title>
        <authorList>
            <person name="Sorokin D.Y."/>
            <person name="Elcheninov A.G."/>
            <person name="Khizhniak T.V."/>
            <person name="Koenen M."/>
            <person name="Bale N.J."/>
            <person name="Damste J.S.S."/>
            <person name="Kublanov I.V."/>
        </authorList>
    </citation>
    <scope>NUCLEOTIDE SEQUENCE [LARGE SCALE GENOMIC DNA]</scope>
    <source>
        <strain evidence="3 4">AArc-St1-1</strain>
    </source>
</reference>
<organism evidence="3 4">
    <name type="scientific">Natranaeroarchaeum aerophilus</name>
    <dbReference type="NCBI Taxonomy" id="2917711"/>
    <lineage>
        <taxon>Archaea</taxon>
        <taxon>Methanobacteriati</taxon>
        <taxon>Methanobacteriota</taxon>
        <taxon>Stenosarchaea group</taxon>
        <taxon>Halobacteria</taxon>
        <taxon>Halobacteriales</taxon>
        <taxon>Natronoarchaeaceae</taxon>
        <taxon>Natranaeroarchaeum</taxon>
    </lineage>
</organism>
<dbReference type="Pfam" id="PF24035">
    <property type="entry name" value="DUF7344"/>
    <property type="match status" value="1"/>
</dbReference>
<dbReference type="Proteomes" id="UP001202674">
    <property type="component" value="Unassembled WGS sequence"/>
</dbReference>
<dbReference type="EMBL" id="JAKRVY010000003">
    <property type="protein sequence ID" value="MCL9813557.1"/>
    <property type="molecule type" value="Genomic_DNA"/>
</dbReference>
<dbReference type="RefSeq" id="WP_250596067.1">
    <property type="nucleotide sequence ID" value="NZ_JAKRVY010000003.1"/>
</dbReference>
<proteinExistence type="predicted"/>
<feature type="domain" description="DUF7344" evidence="2">
    <location>
        <begin position="13"/>
        <end position="88"/>
    </location>
</feature>
<dbReference type="AlphaFoldDB" id="A0AAE3FQ64"/>
<evidence type="ECO:0000313" key="4">
    <source>
        <dbReference type="Proteomes" id="UP001202674"/>
    </source>
</evidence>
<keyword evidence="4" id="KW-1185">Reference proteome</keyword>
<protein>
    <recommendedName>
        <fullName evidence="2">DUF7344 domain-containing protein</fullName>
    </recommendedName>
</protein>
<feature type="transmembrane region" description="Helical" evidence="1">
    <location>
        <begin position="144"/>
        <end position="162"/>
    </location>
</feature>
<comment type="caution">
    <text evidence="3">The sequence shown here is derived from an EMBL/GenBank/DDBJ whole genome shotgun (WGS) entry which is preliminary data.</text>
</comment>
<feature type="transmembrane region" description="Helical" evidence="1">
    <location>
        <begin position="115"/>
        <end position="132"/>
    </location>
</feature>
<dbReference type="InterPro" id="IPR055768">
    <property type="entry name" value="DUF7344"/>
</dbReference>
<keyword evidence="1" id="KW-0472">Membrane</keyword>
<keyword evidence="1" id="KW-1133">Transmembrane helix</keyword>